<dbReference type="InterPro" id="IPR036188">
    <property type="entry name" value="FAD/NAD-bd_sf"/>
</dbReference>
<dbReference type="RefSeq" id="XP_014178828.1">
    <property type="nucleotide sequence ID" value="XM_014323353.1"/>
</dbReference>
<dbReference type="InterPro" id="IPR006076">
    <property type="entry name" value="FAD-dep_OxRdtase"/>
</dbReference>
<evidence type="ECO:0000313" key="3">
    <source>
        <dbReference type="EMBL" id="EJT47582.1"/>
    </source>
</evidence>
<name>J6EXN3_TRIAS</name>
<reference evidence="3 4" key="1">
    <citation type="journal article" date="2012" name="Eukaryot. Cell">
        <title>Draft genome sequence of CBS 2479, the standard type strain of Trichosporon asahii.</title>
        <authorList>
            <person name="Yang R.Y."/>
            <person name="Li H.T."/>
            <person name="Zhu H."/>
            <person name="Zhou G.P."/>
            <person name="Wang M."/>
            <person name="Wang L."/>
        </authorList>
    </citation>
    <scope>NUCLEOTIDE SEQUENCE [LARGE SCALE GENOMIC DNA]</scope>
    <source>
        <strain evidence="4">ATCC 90039 / CBS 2479 / JCM 2466 / KCTC 7840 / NCYC 2677 / UAMH 7654</strain>
    </source>
</reference>
<organism evidence="3 4">
    <name type="scientific">Trichosporon asahii var. asahii (strain ATCC 90039 / CBS 2479 / JCM 2466 / KCTC 7840 / NBRC 103889/ NCYC 2677 / UAMH 7654)</name>
    <name type="common">Yeast</name>
    <dbReference type="NCBI Taxonomy" id="1186058"/>
    <lineage>
        <taxon>Eukaryota</taxon>
        <taxon>Fungi</taxon>
        <taxon>Dikarya</taxon>
        <taxon>Basidiomycota</taxon>
        <taxon>Agaricomycotina</taxon>
        <taxon>Tremellomycetes</taxon>
        <taxon>Trichosporonales</taxon>
        <taxon>Trichosporonaceae</taxon>
        <taxon>Trichosporon</taxon>
    </lineage>
</organism>
<protein>
    <recommendedName>
        <fullName evidence="2">FAD dependent oxidoreductase domain-containing protein</fullName>
    </recommendedName>
</protein>
<dbReference type="Pfam" id="PF01266">
    <property type="entry name" value="DAO"/>
    <property type="match status" value="1"/>
</dbReference>
<dbReference type="VEuPathDB" id="FungiDB:A1Q1_03555"/>
<dbReference type="SUPFAM" id="SSF51905">
    <property type="entry name" value="FAD/NAD(P)-binding domain"/>
    <property type="match status" value="1"/>
</dbReference>
<sequence length="383" mass="40444">MGKDVKARNPGNIVVVGGGIVGVCTAYFLAISPHRPKGSTITLVEANAVACAASGNAGGFLARDWHPSETASLSAMSFDLHRKLAEQFNGSKQWGYRAVDTLSVTIDAEEKPSKAVRSSVPWLPAEHLHAVKVLGSKQTTAQVQPRALVRFLAERFLREPNCSLVLGTVIALSLQGGSPSSILISAQEGKGEDRILECDTVVLSPGPWLGRLARELLPSSSARSLACGGQKAHTMIIRTREPTTPHCLFIDLTLQDGSRSEPEVYPRADGTAVICGGSTETPLPASSHQVEPEQAQLDKLRSQANAISPTLRDGVVETECACYLPISDRGRPIIGKVKGVEGVYVGGGLSCWGITQGPGTGLVLSEMILEGKAKTADVSRLAP</sequence>
<dbReference type="GeneID" id="25987068"/>
<keyword evidence="1" id="KW-0472">Membrane</keyword>
<evidence type="ECO:0000313" key="4">
    <source>
        <dbReference type="Proteomes" id="UP000002748"/>
    </source>
</evidence>
<dbReference type="Proteomes" id="UP000002748">
    <property type="component" value="Unassembled WGS sequence"/>
</dbReference>
<dbReference type="GO" id="GO:0005829">
    <property type="term" value="C:cytosol"/>
    <property type="evidence" value="ECO:0007669"/>
    <property type="project" value="GOC"/>
</dbReference>
<dbReference type="Gene3D" id="3.30.9.10">
    <property type="entry name" value="D-Amino Acid Oxidase, subunit A, domain 2"/>
    <property type="match status" value="1"/>
</dbReference>
<proteinExistence type="predicted"/>
<dbReference type="KEGG" id="tasa:A1Q1_03555"/>
<feature type="transmembrane region" description="Helical" evidence="1">
    <location>
        <begin position="12"/>
        <end position="30"/>
    </location>
</feature>
<evidence type="ECO:0000259" key="2">
    <source>
        <dbReference type="Pfam" id="PF01266"/>
    </source>
</evidence>
<keyword evidence="1" id="KW-0812">Transmembrane</keyword>
<accession>J6EXN3</accession>
<dbReference type="GO" id="GO:0042147">
    <property type="term" value="P:retrograde transport, endosome to Golgi"/>
    <property type="evidence" value="ECO:0007669"/>
    <property type="project" value="TreeGrafter"/>
</dbReference>
<keyword evidence="1" id="KW-1133">Transmembrane helix</keyword>
<gene>
    <name evidence="3" type="ORF">A1Q1_03555</name>
</gene>
<dbReference type="EMBL" id="ALBS01000236">
    <property type="protein sequence ID" value="EJT47582.1"/>
    <property type="molecule type" value="Genomic_DNA"/>
</dbReference>
<dbReference type="OrthoDB" id="498204at2759"/>
<dbReference type="PANTHER" id="PTHR13847">
    <property type="entry name" value="SARCOSINE DEHYDROGENASE-RELATED"/>
    <property type="match status" value="1"/>
</dbReference>
<dbReference type="PANTHER" id="PTHR13847:SF150">
    <property type="entry name" value="OXIDOREDUCTASE TDA3-RELATED"/>
    <property type="match status" value="1"/>
</dbReference>
<feature type="domain" description="FAD dependent oxidoreductase" evidence="2">
    <location>
        <begin position="13"/>
        <end position="367"/>
    </location>
</feature>
<comment type="caution">
    <text evidence="3">The sequence shown here is derived from an EMBL/GenBank/DDBJ whole genome shotgun (WGS) entry which is preliminary data.</text>
</comment>
<evidence type="ECO:0000256" key="1">
    <source>
        <dbReference type="SAM" id="Phobius"/>
    </source>
</evidence>
<dbReference type="AlphaFoldDB" id="J6EXN3"/>
<dbReference type="HOGENOM" id="CLU_007884_14_1_1"/>
<dbReference type="Gene3D" id="3.50.50.60">
    <property type="entry name" value="FAD/NAD(P)-binding domain"/>
    <property type="match status" value="1"/>
</dbReference>
<dbReference type="GO" id="GO:0005770">
    <property type="term" value="C:late endosome"/>
    <property type="evidence" value="ECO:0007669"/>
    <property type="project" value="TreeGrafter"/>
</dbReference>